<name>A0ACC2JUH2_9PEZI</name>
<dbReference type="Proteomes" id="UP001153332">
    <property type="component" value="Unassembled WGS sequence"/>
</dbReference>
<protein>
    <submittedName>
        <fullName evidence="1">Uncharacterized protein</fullName>
    </submittedName>
</protein>
<evidence type="ECO:0000313" key="1">
    <source>
        <dbReference type="EMBL" id="KAJ8131056.1"/>
    </source>
</evidence>
<comment type="caution">
    <text evidence="1">The sequence shown here is derived from an EMBL/GenBank/DDBJ whole genome shotgun (WGS) entry which is preliminary data.</text>
</comment>
<accession>A0ACC2JUH2</accession>
<proteinExistence type="predicted"/>
<organism evidence="1 2">
    <name type="scientific">Lasiodiplodia mahajangana</name>
    <dbReference type="NCBI Taxonomy" id="1108764"/>
    <lineage>
        <taxon>Eukaryota</taxon>
        <taxon>Fungi</taxon>
        <taxon>Dikarya</taxon>
        <taxon>Ascomycota</taxon>
        <taxon>Pezizomycotina</taxon>
        <taxon>Dothideomycetes</taxon>
        <taxon>Dothideomycetes incertae sedis</taxon>
        <taxon>Botryosphaeriales</taxon>
        <taxon>Botryosphaeriaceae</taxon>
        <taxon>Lasiodiplodia</taxon>
    </lineage>
</organism>
<dbReference type="EMBL" id="JAPUUL010000367">
    <property type="protein sequence ID" value="KAJ8131056.1"/>
    <property type="molecule type" value="Genomic_DNA"/>
</dbReference>
<evidence type="ECO:0000313" key="2">
    <source>
        <dbReference type="Proteomes" id="UP001153332"/>
    </source>
</evidence>
<sequence>MIPPNDQPIPTPYSEESTAHKEFGSQGQILYSQLPHATAYVPSHQREWSGSSTSTHISSGKPFLPSSTSSVKKGRLLSTDGSWIPEITAITIALGAVGSILGVLAKFNGHALPEWPYSITLNALIAFLATVITATMNLSLQNSMSQLKWIRFNEAKTRLSNMDILGSFGATVSITALLLGPFAQQVVTYQTRDVETHQAATVTRALNYTGALPGNSSSTGFVPLLPVKSAVYNGLFAENGRPGAALAFECQTGNCTWEHYDTLGVCAECVDLTPFIQEFCAPGADPNDCGWQVPQGGRLNDRTEVFSLASQIPSARGDQPHSSMVRLIFMGTEAFNGTPGEIKPWSRQCTVSACLQTLQTTVSNGIMDEEIVGEPQINHTVLDNTNLEDGRDHGIYVVGGDGTEYLLSIEAMLGIRGWFSTLFADGSASRSNASYERTVTSNSVVVNLTVGISSGETFFDTDVVTAFYWNYYEYPDGLDLLVSDLATSMTVAFRSFIGAVPVSGRAIYTQSYVHVRWGFAVVPIIVVVGAALFLVAAIYQSKRSTTKVWKSSALAMLFHGLDDTAKSRFSYATTLPEQKAEARLTKVKLEELDDGTLLRM</sequence>
<gene>
    <name evidence="1" type="ORF">O1611_g2570</name>
</gene>
<keyword evidence="2" id="KW-1185">Reference proteome</keyword>
<reference evidence="1" key="1">
    <citation type="submission" date="2022-12" db="EMBL/GenBank/DDBJ databases">
        <title>Genome Sequence of Lasiodiplodia mahajangana.</title>
        <authorList>
            <person name="Buettner E."/>
        </authorList>
    </citation>
    <scope>NUCLEOTIDE SEQUENCE</scope>
    <source>
        <strain evidence="1">VT137</strain>
    </source>
</reference>